<dbReference type="STRING" id="1215343.B488_13580"/>
<organism evidence="2 3">
    <name type="scientific">Liberibacter crescens (strain BT-1)</name>
    <dbReference type="NCBI Taxonomy" id="1215343"/>
    <lineage>
        <taxon>Bacteria</taxon>
        <taxon>Pseudomonadati</taxon>
        <taxon>Pseudomonadota</taxon>
        <taxon>Alphaproteobacteria</taxon>
        <taxon>Hyphomicrobiales</taxon>
        <taxon>Rhizobiaceae</taxon>
        <taxon>Liberibacter</taxon>
    </lineage>
</organism>
<keyword evidence="3" id="KW-1185">Reference proteome</keyword>
<dbReference type="KEGG" id="lcc:B488_13580"/>
<feature type="domain" description="HPr kinase/phosphorylase C-terminal" evidence="1">
    <location>
        <begin position="6"/>
        <end position="93"/>
    </location>
</feature>
<gene>
    <name evidence="2" type="ordered locus">B488_13580</name>
</gene>
<sequence length="155" mass="17145">MKKLYSKKFNLHATVIAVGTSGIVFIGPSGCGKSHMALQILSIVNQAGHFSALVADDQVFIYQYQDIFIAKRPESISNLIEIRGTGIFQVTSIPAVRLNFAVTPYEFDKELRLPPENETFSLTERCNIPLIRIHQNATNPAAILAISIPELSFLI</sequence>
<dbReference type="PATRIC" id="fig|1215343.11.peg.1402"/>
<proteinExistence type="predicted"/>
<accession>L0EWV9</accession>
<dbReference type="AlphaFoldDB" id="L0EWV9"/>
<dbReference type="InterPro" id="IPR027417">
    <property type="entry name" value="P-loop_NTPase"/>
</dbReference>
<dbReference type="GO" id="GO:0000155">
    <property type="term" value="F:phosphorelay sensor kinase activity"/>
    <property type="evidence" value="ECO:0007669"/>
    <property type="project" value="InterPro"/>
</dbReference>
<name>L0EWV9_LIBCB</name>
<protein>
    <recommendedName>
        <fullName evidence="1">HPr kinase/phosphorylase C-terminal domain-containing protein</fullName>
    </recommendedName>
</protein>
<dbReference type="eggNOG" id="COG1493">
    <property type="taxonomic scope" value="Bacteria"/>
</dbReference>
<dbReference type="RefSeq" id="WP_015273775.1">
    <property type="nucleotide sequence ID" value="NC_019907.1"/>
</dbReference>
<reference evidence="2 3" key="1">
    <citation type="journal article" date="2012" name="Stand. Genomic Sci.">
        <title>Complete genome sequence of Liberibacter crescens BT-1.</title>
        <authorList>
            <person name="Leonard M.T."/>
            <person name="Fagen J.R."/>
            <person name="Davis-Richardson A.G."/>
            <person name="Davis M.J."/>
            <person name="Triplett E.W."/>
        </authorList>
    </citation>
    <scope>NUCLEOTIDE SEQUENCE [LARGE SCALE GENOMIC DNA]</scope>
    <source>
        <strain evidence="2 3">BT-1</strain>
    </source>
</reference>
<evidence type="ECO:0000313" key="3">
    <source>
        <dbReference type="Proteomes" id="UP000010799"/>
    </source>
</evidence>
<dbReference type="SUPFAM" id="SSF53795">
    <property type="entry name" value="PEP carboxykinase-like"/>
    <property type="match status" value="1"/>
</dbReference>
<dbReference type="HOGENOM" id="CLU_052030_2_1_5"/>
<dbReference type="Gene3D" id="3.40.50.300">
    <property type="entry name" value="P-loop containing nucleotide triphosphate hydrolases"/>
    <property type="match status" value="1"/>
</dbReference>
<dbReference type="EMBL" id="CP003789">
    <property type="protein sequence ID" value="AGA65350.1"/>
    <property type="molecule type" value="Genomic_DNA"/>
</dbReference>
<evidence type="ECO:0000313" key="2">
    <source>
        <dbReference type="EMBL" id="AGA65350.1"/>
    </source>
</evidence>
<dbReference type="Pfam" id="PF07475">
    <property type="entry name" value="Hpr_kinase_C"/>
    <property type="match status" value="1"/>
</dbReference>
<dbReference type="Proteomes" id="UP000010799">
    <property type="component" value="Chromosome"/>
</dbReference>
<evidence type="ECO:0000259" key="1">
    <source>
        <dbReference type="Pfam" id="PF07475"/>
    </source>
</evidence>
<dbReference type="GO" id="GO:0005524">
    <property type="term" value="F:ATP binding"/>
    <property type="evidence" value="ECO:0007669"/>
    <property type="project" value="InterPro"/>
</dbReference>
<dbReference type="GO" id="GO:0006109">
    <property type="term" value="P:regulation of carbohydrate metabolic process"/>
    <property type="evidence" value="ECO:0007669"/>
    <property type="project" value="InterPro"/>
</dbReference>
<dbReference type="InterPro" id="IPR011104">
    <property type="entry name" value="Hpr_kin/Pase_C"/>
</dbReference>